<dbReference type="InterPro" id="IPR031823">
    <property type="entry name" value="TatT"/>
</dbReference>
<evidence type="ECO:0000313" key="1">
    <source>
        <dbReference type="EMBL" id="SHJ80610.1"/>
    </source>
</evidence>
<keyword evidence="2" id="KW-1185">Reference proteome</keyword>
<dbReference type="EMBL" id="FQZU01000012">
    <property type="protein sequence ID" value="SHJ80610.1"/>
    <property type="molecule type" value="Genomic_DNA"/>
</dbReference>
<accession>A0A1M6MB60</accession>
<dbReference type="InterPro" id="IPR038537">
    <property type="entry name" value="TatT_sf"/>
</dbReference>
<name>A0A1M6MB60_9BACT</name>
<organism evidence="1 2">
    <name type="scientific">Desulfatibacillum alkenivorans DSM 16219</name>
    <dbReference type="NCBI Taxonomy" id="1121393"/>
    <lineage>
        <taxon>Bacteria</taxon>
        <taxon>Pseudomonadati</taxon>
        <taxon>Thermodesulfobacteriota</taxon>
        <taxon>Desulfobacteria</taxon>
        <taxon>Desulfobacterales</taxon>
        <taxon>Desulfatibacillaceae</taxon>
        <taxon>Desulfatibacillum</taxon>
    </lineage>
</organism>
<sequence length="299" mass="32758">MKITRLKGFKLLLTIVLALAIMTGSGCVKTAVKTGVHLSAVPVMDLMMESLLDSPSSTLLKDGMASNVLLVTALAEMDPKNQGLLSKTCFLYTSYGMMVEDEDPAYAVELYSIAKEYGMRSLMTDKKFAKGLEEGKKIPELTPLLGKKYMEALCWTGLAYGLYLMQNMDDPMALMDMPDCVAMVQRSMELDDHYMFGVGKAFMGGYYAMLPEFLGLGGGPDASAAMFEEAREVSGGKFLLVDVFEARFLSTYVDDRDRFESLLNSVLEADSSALSGGEGLNDLAKAKAKYYLSIEDTLF</sequence>
<dbReference type="OrthoDB" id="5419334at2"/>
<reference evidence="2" key="1">
    <citation type="submission" date="2016-11" db="EMBL/GenBank/DDBJ databases">
        <authorList>
            <person name="Varghese N."/>
            <person name="Submissions S."/>
        </authorList>
    </citation>
    <scope>NUCLEOTIDE SEQUENCE [LARGE SCALE GENOMIC DNA]</scope>
    <source>
        <strain evidence="2">DSM 16219</strain>
    </source>
</reference>
<dbReference type="Pfam" id="PF16811">
    <property type="entry name" value="TAtT"/>
    <property type="match status" value="1"/>
</dbReference>
<protein>
    <submittedName>
        <fullName evidence="1">TRAP transporter T-component</fullName>
    </submittedName>
</protein>
<dbReference type="Proteomes" id="UP000183994">
    <property type="component" value="Unassembled WGS sequence"/>
</dbReference>
<dbReference type="PROSITE" id="PS51257">
    <property type="entry name" value="PROKAR_LIPOPROTEIN"/>
    <property type="match status" value="1"/>
</dbReference>
<dbReference type="AlphaFoldDB" id="A0A1M6MB60"/>
<dbReference type="Gene3D" id="1.25.40.920">
    <property type="entry name" value="TRAP transporter T-component"/>
    <property type="match status" value="1"/>
</dbReference>
<evidence type="ECO:0000313" key="2">
    <source>
        <dbReference type="Proteomes" id="UP000183994"/>
    </source>
</evidence>
<gene>
    <name evidence="1" type="ORF">SAMN02745216_02301</name>
</gene>
<proteinExistence type="predicted"/>
<dbReference type="STRING" id="1121393.SAMN02745216_02301"/>
<dbReference type="RefSeq" id="WP_073475872.1">
    <property type="nucleotide sequence ID" value="NZ_FQZU01000012.1"/>
</dbReference>